<dbReference type="AlphaFoldDB" id="A0A2J6TLE1"/>
<keyword evidence="2" id="KW-1185">Reference proteome</keyword>
<evidence type="ECO:0000313" key="2">
    <source>
        <dbReference type="Proteomes" id="UP000235371"/>
    </source>
</evidence>
<evidence type="ECO:0000313" key="1">
    <source>
        <dbReference type="EMBL" id="PMD63839.1"/>
    </source>
</evidence>
<feature type="non-terminal residue" evidence="1">
    <location>
        <position position="70"/>
    </location>
</feature>
<dbReference type="InParanoid" id="A0A2J6TLE1"/>
<protein>
    <submittedName>
        <fullName evidence="1">Uncharacterized protein</fullName>
    </submittedName>
</protein>
<feature type="non-terminal residue" evidence="1">
    <location>
        <position position="1"/>
    </location>
</feature>
<proteinExistence type="predicted"/>
<sequence length="70" mass="7679">FTCIVMFETGAINLKPDSFHNIMAMSSGDASFVAVTLLCNPYEHPETTELKIIVGTVGRARILLLINPKQ</sequence>
<dbReference type="Proteomes" id="UP000235371">
    <property type="component" value="Unassembled WGS sequence"/>
</dbReference>
<gene>
    <name evidence="1" type="ORF">K444DRAFT_497728</name>
</gene>
<dbReference type="OrthoDB" id="5354164at2759"/>
<dbReference type="GeneID" id="36581386"/>
<accession>A0A2J6TLE1</accession>
<dbReference type="EMBL" id="KZ613779">
    <property type="protein sequence ID" value="PMD63839.1"/>
    <property type="molecule type" value="Genomic_DNA"/>
</dbReference>
<dbReference type="RefSeq" id="XP_024740743.1">
    <property type="nucleotide sequence ID" value="XM_024873306.1"/>
</dbReference>
<organism evidence="1 2">
    <name type="scientific">Hyaloscypha bicolor E</name>
    <dbReference type="NCBI Taxonomy" id="1095630"/>
    <lineage>
        <taxon>Eukaryota</taxon>
        <taxon>Fungi</taxon>
        <taxon>Dikarya</taxon>
        <taxon>Ascomycota</taxon>
        <taxon>Pezizomycotina</taxon>
        <taxon>Leotiomycetes</taxon>
        <taxon>Helotiales</taxon>
        <taxon>Hyaloscyphaceae</taxon>
        <taxon>Hyaloscypha</taxon>
        <taxon>Hyaloscypha bicolor</taxon>
    </lineage>
</organism>
<name>A0A2J6TLE1_9HELO</name>
<reference evidence="1 2" key="1">
    <citation type="submission" date="2016-04" db="EMBL/GenBank/DDBJ databases">
        <title>A degradative enzymes factory behind the ericoid mycorrhizal symbiosis.</title>
        <authorList>
            <consortium name="DOE Joint Genome Institute"/>
            <person name="Martino E."/>
            <person name="Morin E."/>
            <person name="Grelet G."/>
            <person name="Kuo A."/>
            <person name="Kohler A."/>
            <person name="Daghino S."/>
            <person name="Barry K."/>
            <person name="Choi C."/>
            <person name="Cichocki N."/>
            <person name="Clum A."/>
            <person name="Copeland A."/>
            <person name="Hainaut M."/>
            <person name="Haridas S."/>
            <person name="Labutti K."/>
            <person name="Lindquist E."/>
            <person name="Lipzen A."/>
            <person name="Khouja H.-R."/>
            <person name="Murat C."/>
            <person name="Ohm R."/>
            <person name="Olson A."/>
            <person name="Spatafora J."/>
            <person name="Veneault-Fourrey C."/>
            <person name="Henrissat B."/>
            <person name="Grigoriev I."/>
            <person name="Martin F."/>
            <person name="Perotto S."/>
        </authorList>
    </citation>
    <scope>NUCLEOTIDE SEQUENCE [LARGE SCALE GENOMIC DNA]</scope>
    <source>
        <strain evidence="1 2">E</strain>
    </source>
</reference>